<reference evidence="2 3" key="1">
    <citation type="submission" date="2022-08" db="EMBL/GenBank/DDBJ databases">
        <title>Polyphasic taxonomy analysis of Qipengyuania sp.RS5-5.</title>
        <authorList>
            <person name="Xamxidin M."/>
            <person name="Wu M."/>
        </authorList>
    </citation>
    <scope>NUCLEOTIDE SEQUENCE [LARGE SCALE GENOMIC DNA]</scope>
    <source>
        <strain evidence="2 3">RS5-5</strain>
    </source>
</reference>
<protein>
    <submittedName>
        <fullName evidence="2">DUF1036 domain-containing protein</fullName>
    </submittedName>
</protein>
<name>A0ABT1XPK9_9SPHN</name>
<evidence type="ECO:0000313" key="3">
    <source>
        <dbReference type="Proteomes" id="UP001206067"/>
    </source>
</evidence>
<keyword evidence="3" id="KW-1185">Reference proteome</keyword>
<organism evidence="2 3">
    <name type="scientific">Parerythrobacter lacustris</name>
    <dbReference type="NCBI Taxonomy" id="2969984"/>
    <lineage>
        <taxon>Bacteria</taxon>
        <taxon>Pseudomonadati</taxon>
        <taxon>Pseudomonadota</taxon>
        <taxon>Alphaproteobacteria</taxon>
        <taxon>Sphingomonadales</taxon>
        <taxon>Erythrobacteraceae</taxon>
        <taxon>Parerythrobacter</taxon>
    </lineage>
</organism>
<dbReference type="EMBL" id="JANKHH010000004">
    <property type="protein sequence ID" value="MCR2833599.1"/>
    <property type="molecule type" value="Genomic_DNA"/>
</dbReference>
<accession>A0ABT1XPK9</accession>
<keyword evidence="1" id="KW-0732">Signal</keyword>
<dbReference type="RefSeq" id="WP_257595380.1">
    <property type="nucleotide sequence ID" value="NZ_JANKHH010000004.1"/>
</dbReference>
<feature type="chain" id="PRO_5046036565" evidence="1">
    <location>
        <begin position="22"/>
        <end position="262"/>
    </location>
</feature>
<feature type="signal peptide" evidence="1">
    <location>
        <begin position="1"/>
        <end position="21"/>
    </location>
</feature>
<proteinExistence type="predicted"/>
<evidence type="ECO:0000256" key="1">
    <source>
        <dbReference type="SAM" id="SignalP"/>
    </source>
</evidence>
<evidence type="ECO:0000313" key="2">
    <source>
        <dbReference type="EMBL" id="MCR2833599.1"/>
    </source>
</evidence>
<comment type="caution">
    <text evidence="2">The sequence shown here is derived from an EMBL/GenBank/DDBJ whole genome shotgun (WGS) entry which is preliminary data.</text>
</comment>
<gene>
    <name evidence="2" type="ORF">NSO95_06550</name>
</gene>
<dbReference type="Proteomes" id="UP001206067">
    <property type="component" value="Unassembled WGS sequence"/>
</dbReference>
<sequence>MRIVRLLLGLAALFAPVMAHGQVPNDAKVEIRNTSGEARRVCFYKGHADINLAPDGCVMLAAGETRSYDRGAAGDRGAFKVKVFKPALFDQYLYARKLPADAGRLLLKERGGFSFVRYRNIAPPPEQGPRQISLCNANQPQSVWVVLALRHAGRLTANGYWEVKPGACINVPFHRYSNAPQTVFPEVFYWARTYGDTPLYWSGKPGDVAICKQRGEFRNEWRAPAGQEVEEGAECAGEGSELVFTRRHTAGTPQGRTTRLTF</sequence>